<sequence length="153" mass="17334">MTSTELKARIDTLWGETKTGKVPRDNRLEAIDSLIESYFKTSGEPIKGGALVRLATLCLYEEISDAHPDKMTREEYPIMSDNQYRRKTEGRHVGRGGLTGKLRPLTREVPLSLAANIAADGREYIYPSRREVDIQEAIDMECYRYNHIGSIAN</sequence>
<dbReference type="EMBL" id="JABXYM010000001">
    <property type="protein sequence ID" value="MCR6097178.1"/>
    <property type="molecule type" value="Genomic_DNA"/>
</dbReference>
<dbReference type="RefSeq" id="WP_257821608.1">
    <property type="nucleotide sequence ID" value="NZ_JABXYM010000001.1"/>
</dbReference>
<evidence type="ECO:0000313" key="2">
    <source>
        <dbReference type="Proteomes" id="UP001057753"/>
    </source>
</evidence>
<dbReference type="Proteomes" id="UP001057753">
    <property type="component" value="Unassembled WGS sequence"/>
</dbReference>
<keyword evidence="2" id="KW-1185">Reference proteome</keyword>
<evidence type="ECO:0000313" key="1">
    <source>
        <dbReference type="EMBL" id="MCR6097178.1"/>
    </source>
</evidence>
<organism evidence="1 2">
    <name type="scientific">Salipaludibacillus agaradhaerens</name>
    <name type="common">Bacillus agaradhaerens</name>
    <dbReference type="NCBI Taxonomy" id="76935"/>
    <lineage>
        <taxon>Bacteria</taxon>
        <taxon>Bacillati</taxon>
        <taxon>Bacillota</taxon>
        <taxon>Bacilli</taxon>
        <taxon>Bacillales</taxon>
        <taxon>Bacillaceae</taxon>
    </lineage>
</organism>
<gene>
    <name evidence="1" type="ORF">HXA33_11475</name>
</gene>
<comment type="caution">
    <text evidence="1">The sequence shown here is derived from an EMBL/GenBank/DDBJ whole genome shotgun (WGS) entry which is preliminary data.</text>
</comment>
<protein>
    <submittedName>
        <fullName evidence="1">Uncharacterized protein</fullName>
    </submittedName>
</protein>
<name>A0A9Q4B2F5_SALAG</name>
<dbReference type="AlphaFoldDB" id="A0A9Q4B2F5"/>
<proteinExistence type="predicted"/>
<accession>A0A9Q4B2F5</accession>
<reference evidence="1" key="1">
    <citation type="submission" date="2020-06" db="EMBL/GenBank/DDBJ databases">
        <title>Insight into the genomes of haloalkaliphilic bacilli from Kenyan soda lakes.</title>
        <authorList>
            <person name="Mwirichia R."/>
            <person name="Villamizar G.C."/>
            <person name="Poehlein A."/>
            <person name="Mugweru J."/>
            <person name="Kipnyargis A."/>
            <person name="Kiplimo D."/>
            <person name="Orwa P."/>
            <person name="Daniel R."/>
        </authorList>
    </citation>
    <scope>NUCLEOTIDE SEQUENCE</scope>
    <source>
        <strain evidence="1">B1096_S55</strain>
    </source>
</reference>